<sequence length="73" mass="7552">MDVRIGIQNVSREVVVDSDEAPDAVAKTVSEALASGGLLTLTDAKGRQVIIPTATIGYVEIGSEAPRPVGFAQ</sequence>
<dbReference type="Pfam" id="PF11305">
    <property type="entry name" value="DUF3107"/>
    <property type="match status" value="1"/>
</dbReference>
<dbReference type="Proteomes" id="UP000292685">
    <property type="component" value="Unassembled WGS sequence"/>
</dbReference>
<evidence type="ECO:0000313" key="1">
    <source>
        <dbReference type="EMBL" id="RZU61027.1"/>
    </source>
</evidence>
<keyword evidence="2" id="KW-1185">Reference proteome</keyword>
<dbReference type="AlphaFoldDB" id="A0A4Q8AA94"/>
<comment type="caution">
    <text evidence="1">The sequence shown here is derived from an EMBL/GenBank/DDBJ whole genome shotgun (WGS) entry which is preliminary data.</text>
</comment>
<dbReference type="RefSeq" id="WP_130449229.1">
    <property type="nucleotide sequence ID" value="NZ_SHLA01000001.1"/>
</dbReference>
<organism evidence="1 2">
    <name type="scientific">Zhihengliuella halotolerans</name>
    <dbReference type="NCBI Taxonomy" id="370736"/>
    <lineage>
        <taxon>Bacteria</taxon>
        <taxon>Bacillati</taxon>
        <taxon>Actinomycetota</taxon>
        <taxon>Actinomycetes</taxon>
        <taxon>Micrococcales</taxon>
        <taxon>Micrococcaceae</taxon>
        <taxon>Zhihengliuella</taxon>
    </lineage>
</organism>
<proteinExistence type="predicted"/>
<dbReference type="InterPro" id="IPR021456">
    <property type="entry name" value="DUF3107"/>
</dbReference>
<gene>
    <name evidence="1" type="ORF">EV380_0582</name>
</gene>
<dbReference type="OrthoDB" id="3268468at2"/>
<dbReference type="EMBL" id="SHLA01000001">
    <property type="protein sequence ID" value="RZU61027.1"/>
    <property type="molecule type" value="Genomic_DNA"/>
</dbReference>
<reference evidence="1 2" key="1">
    <citation type="submission" date="2019-02" db="EMBL/GenBank/DDBJ databases">
        <title>Sequencing the genomes of 1000 actinobacteria strains.</title>
        <authorList>
            <person name="Klenk H.-P."/>
        </authorList>
    </citation>
    <scope>NUCLEOTIDE SEQUENCE [LARGE SCALE GENOMIC DNA]</scope>
    <source>
        <strain evidence="1 2">DSM 17364</strain>
    </source>
</reference>
<protein>
    <submittedName>
        <fullName evidence="1">Uncharacterized protein DUF3107</fullName>
    </submittedName>
</protein>
<evidence type="ECO:0000313" key="2">
    <source>
        <dbReference type="Proteomes" id="UP000292685"/>
    </source>
</evidence>
<accession>A0A4Q8AA94</accession>
<name>A0A4Q8AA94_9MICC</name>